<name>A0A9N8EWU1_9STRA</name>
<evidence type="ECO:0000313" key="11">
    <source>
        <dbReference type="EMBL" id="CAB9527424.1"/>
    </source>
</evidence>
<dbReference type="Proteomes" id="UP001153069">
    <property type="component" value="Unassembled WGS sequence"/>
</dbReference>
<evidence type="ECO:0000256" key="3">
    <source>
        <dbReference type="ARBA" id="ARBA00011738"/>
    </source>
</evidence>
<evidence type="ECO:0000256" key="1">
    <source>
        <dbReference type="ARBA" id="ARBA00001974"/>
    </source>
</evidence>
<proteinExistence type="inferred from homology"/>
<dbReference type="InterPro" id="IPR013786">
    <property type="entry name" value="AcylCoA_DH/ox_N"/>
</dbReference>
<evidence type="ECO:0000259" key="8">
    <source>
        <dbReference type="Pfam" id="PF00441"/>
    </source>
</evidence>
<sequence>MSSSSCSLLSLRPEVVALKKTLDDFVENRVIPCEAEFAEHLSKRHGDDRFTMEAVPPCVERLKQEAKQLGLWNLFIPPRLMSHVPDEALKPQIPLSYREYGILCETMGRCPELAPMVCNCGAPDTGNMEVLMEFGTPAQKEKYLLPLLRGEIRSTFLMTEPDVSSSDPTNLSTTLKKRIVGGNVEYTLTGNKWWSTGAGDPRCRVAVVVARTDTSGSSNSNKHLAHTIVLVGLPHPGVKVKRALTVMGYDDAPYGHAQVELNAVSLNNDDLVLGEGSGFRVSQARLGPGRIHHCMRAIGMAARSYELMLQRAMERRAFGKYLWEHGGCQEMIADSASDVEAARLLTLSCASALDDVGPRIARDKIASIKVTVPELCYRVVDRSVQVHGGAGLSEDFPMAKFLAGLRSLRIADGPDAVHRRTLALLEIRKAKKRMQDELKRSRL</sequence>
<dbReference type="SUPFAM" id="SSF56645">
    <property type="entry name" value="Acyl-CoA dehydrogenase NM domain-like"/>
    <property type="match status" value="1"/>
</dbReference>
<dbReference type="Gene3D" id="1.20.140.10">
    <property type="entry name" value="Butyryl-CoA Dehydrogenase, subunit A, domain 3"/>
    <property type="match status" value="1"/>
</dbReference>
<evidence type="ECO:0000256" key="5">
    <source>
        <dbReference type="ARBA" id="ARBA00022827"/>
    </source>
</evidence>
<gene>
    <name evidence="11" type="ORF">SEMRO_1993_G309920.1</name>
</gene>
<dbReference type="InterPro" id="IPR009075">
    <property type="entry name" value="AcylCo_DH/oxidase_C"/>
</dbReference>
<evidence type="ECO:0000256" key="7">
    <source>
        <dbReference type="RuleBase" id="RU362125"/>
    </source>
</evidence>
<dbReference type="AlphaFoldDB" id="A0A9N8EWU1"/>
<dbReference type="InterPro" id="IPR009100">
    <property type="entry name" value="AcylCoA_DH/oxidase_NM_dom_sf"/>
</dbReference>
<keyword evidence="12" id="KW-1185">Reference proteome</keyword>
<dbReference type="GO" id="GO:0033539">
    <property type="term" value="P:fatty acid beta-oxidation using acyl-CoA dehydrogenase"/>
    <property type="evidence" value="ECO:0007669"/>
    <property type="project" value="TreeGrafter"/>
</dbReference>
<dbReference type="GO" id="GO:0005737">
    <property type="term" value="C:cytoplasm"/>
    <property type="evidence" value="ECO:0007669"/>
    <property type="project" value="TreeGrafter"/>
</dbReference>
<dbReference type="Pfam" id="PF00441">
    <property type="entry name" value="Acyl-CoA_dh_1"/>
    <property type="match status" value="1"/>
</dbReference>
<protein>
    <submittedName>
        <fullName evidence="11">Acyl-CoA dehydrogenase family member 11</fullName>
    </submittedName>
</protein>
<evidence type="ECO:0000259" key="9">
    <source>
        <dbReference type="Pfam" id="PF02770"/>
    </source>
</evidence>
<comment type="similarity">
    <text evidence="2 7">Belongs to the acyl-CoA dehydrogenase family.</text>
</comment>
<dbReference type="InterPro" id="IPR036250">
    <property type="entry name" value="AcylCo_DH-like_C"/>
</dbReference>
<feature type="domain" description="Acyl-CoA dehydrogenase/oxidase N-terminal" evidence="10">
    <location>
        <begin position="15"/>
        <end position="151"/>
    </location>
</feature>
<evidence type="ECO:0000259" key="10">
    <source>
        <dbReference type="Pfam" id="PF02771"/>
    </source>
</evidence>
<comment type="subunit">
    <text evidence="3">Homodimer.</text>
</comment>
<dbReference type="Pfam" id="PF02770">
    <property type="entry name" value="Acyl-CoA_dh_M"/>
    <property type="match status" value="1"/>
</dbReference>
<reference evidence="11" key="1">
    <citation type="submission" date="2020-06" db="EMBL/GenBank/DDBJ databases">
        <authorList>
            <consortium name="Plant Systems Biology data submission"/>
        </authorList>
    </citation>
    <scope>NUCLEOTIDE SEQUENCE</scope>
    <source>
        <strain evidence="11">D6</strain>
    </source>
</reference>
<dbReference type="OrthoDB" id="434771at2759"/>
<organism evidence="11 12">
    <name type="scientific">Seminavis robusta</name>
    <dbReference type="NCBI Taxonomy" id="568900"/>
    <lineage>
        <taxon>Eukaryota</taxon>
        <taxon>Sar</taxon>
        <taxon>Stramenopiles</taxon>
        <taxon>Ochrophyta</taxon>
        <taxon>Bacillariophyta</taxon>
        <taxon>Bacillariophyceae</taxon>
        <taxon>Bacillariophycidae</taxon>
        <taxon>Naviculales</taxon>
        <taxon>Naviculaceae</taxon>
        <taxon>Seminavis</taxon>
    </lineage>
</organism>
<comment type="caution">
    <text evidence="11">The sequence shown here is derived from an EMBL/GenBank/DDBJ whole genome shotgun (WGS) entry which is preliminary data.</text>
</comment>
<evidence type="ECO:0000313" key="12">
    <source>
        <dbReference type="Proteomes" id="UP001153069"/>
    </source>
</evidence>
<dbReference type="PANTHER" id="PTHR48083:SF13">
    <property type="entry name" value="ACYL-COA DEHYDROGENASE FAMILY MEMBER 11"/>
    <property type="match status" value="1"/>
</dbReference>
<comment type="cofactor">
    <cofactor evidence="1 7">
        <name>FAD</name>
        <dbReference type="ChEBI" id="CHEBI:57692"/>
    </cofactor>
</comment>
<evidence type="ECO:0000256" key="4">
    <source>
        <dbReference type="ARBA" id="ARBA00022630"/>
    </source>
</evidence>
<dbReference type="InterPro" id="IPR037069">
    <property type="entry name" value="AcylCoA_DH/ox_N_sf"/>
</dbReference>
<dbReference type="InterPro" id="IPR046373">
    <property type="entry name" value="Acyl-CoA_Oxase/DH_mid-dom_sf"/>
</dbReference>
<evidence type="ECO:0000256" key="6">
    <source>
        <dbReference type="ARBA" id="ARBA00023002"/>
    </source>
</evidence>
<keyword evidence="5 7" id="KW-0274">FAD</keyword>
<dbReference type="GO" id="GO:0050660">
    <property type="term" value="F:flavin adenine dinucleotide binding"/>
    <property type="evidence" value="ECO:0007669"/>
    <property type="project" value="InterPro"/>
</dbReference>
<keyword evidence="6 7" id="KW-0560">Oxidoreductase</keyword>
<dbReference type="Gene3D" id="2.40.110.10">
    <property type="entry name" value="Butyryl-CoA Dehydrogenase, subunit A, domain 2"/>
    <property type="match status" value="1"/>
</dbReference>
<accession>A0A9N8EWU1</accession>
<keyword evidence="4 7" id="KW-0285">Flavoprotein</keyword>
<evidence type="ECO:0000256" key="2">
    <source>
        <dbReference type="ARBA" id="ARBA00009347"/>
    </source>
</evidence>
<dbReference type="PANTHER" id="PTHR48083">
    <property type="entry name" value="MEDIUM-CHAIN SPECIFIC ACYL-COA DEHYDROGENASE, MITOCHONDRIAL-RELATED"/>
    <property type="match status" value="1"/>
</dbReference>
<dbReference type="Gene3D" id="1.10.540.10">
    <property type="entry name" value="Acyl-CoA dehydrogenase/oxidase, N-terminal domain"/>
    <property type="match status" value="1"/>
</dbReference>
<dbReference type="InterPro" id="IPR006091">
    <property type="entry name" value="Acyl-CoA_Oxase/DH_mid-dom"/>
</dbReference>
<feature type="domain" description="Acyl-CoA dehydrogenase/oxidase C-terminal" evidence="8">
    <location>
        <begin position="276"/>
        <end position="423"/>
    </location>
</feature>
<dbReference type="EMBL" id="CAICTM010001991">
    <property type="protein sequence ID" value="CAB9527424.1"/>
    <property type="molecule type" value="Genomic_DNA"/>
</dbReference>
<dbReference type="GO" id="GO:0003995">
    <property type="term" value="F:acyl-CoA dehydrogenase activity"/>
    <property type="evidence" value="ECO:0007669"/>
    <property type="project" value="TreeGrafter"/>
</dbReference>
<dbReference type="SUPFAM" id="SSF47203">
    <property type="entry name" value="Acyl-CoA dehydrogenase C-terminal domain-like"/>
    <property type="match status" value="1"/>
</dbReference>
<dbReference type="InterPro" id="IPR050741">
    <property type="entry name" value="Acyl-CoA_dehydrogenase"/>
</dbReference>
<dbReference type="Pfam" id="PF02771">
    <property type="entry name" value="Acyl-CoA_dh_N"/>
    <property type="match status" value="1"/>
</dbReference>
<feature type="domain" description="Acyl-CoA oxidase/dehydrogenase middle" evidence="9">
    <location>
        <begin position="156"/>
        <end position="259"/>
    </location>
</feature>